<proteinExistence type="predicted"/>
<evidence type="ECO:0000313" key="2">
    <source>
        <dbReference type="Proteomes" id="UP000235828"/>
    </source>
</evidence>
<dbReference type="Proteomes" id="UP000235828">
    <property type="component" value="Chromosome B"/>
</dbReference>
<accession>A0A2N8ZMT2</accession>
<protein>
    <submittedName>
        <fullName evidence="1">Uncharacterized protein</fullName>
    </submittedName>
</protein>
<dbReference type="EMBL" id="LT960612">
    <property type="protein sequence ID" value="SON53231.1"/>
    <property type="molecule type" value="Genomic_DNA"/>
</dbReference>
<dbReference type="AlphaFoldDB" id="A0A2N8ZMT2"/>
<reference evidence="1 2" key="1">
    <citation type="submission" date="2017-10" db="EMBL/GenBank/DDBJ databases">
        <authorList>
            <person name="Banno H."/>
            <person name="Chua N.-H."/>
        </authorList>
    </citation>
    <scope>NUCLEOTIDE SEQUENCE [LARGE SCALE GENOMIC DNA]</scope>
    <source>
        <strain evidence="1">Vibrio tapetis CECT4600</strain>
    </source>
</reference>
<keyword evidence="2" id="KW-1185">Reference proteome</keyword>
<evidence type="ECO:0000313" key="1">
    <source>
        <dbReference type="EMBL" id="SON53231.1"/>
    </source>
</evidence>
<gene>
    <name evidence="1" type="ORF">VTAP4600_B1620</name>
</gene>
<organism evidence="1 2">
    <name type="scientific">Vibrio tapetis subsp. tapetis</name>
    <dbReference type="NCBI Taxonomy" id="1671868"/>
    <lineage>
        <taxon>Bacteria</taxon>
        <taxon>Pseudomonadati</taxon>
        <taxon>Pseudomonadota</taxon>
        <taxon>Gammaproteobacteria</taxon>
        <taxon>Vibrionales</taxon>
        <taxon>Vibrionaceae</taxon>
        <taxon>Vibrio</taxon>
    </lineage>
</organism>
<dbReference type="KEGG" id="vta:B1620"/>
<sequence>MRAKVPLLNQSQTFQDLLDTSVDIQSFEEHRMIAFAIP</sequence>
<name>A0A2N8ZMT2_9VIBR</name>